<dbReference type="Gene3D" id="3.40.50.880">
    <property type="match status" value="1"/>
</dbReference>
<keyword evidence="2" id="KW-0804">Transcription</keyword>
<dbReference type="InterPro" id="IPR009057">
    <property type="entry name" value="Homeodomain-like_sf"/>
</dbReference>
<keyword evidence="6" id="KW-1185">Reference proteome</keyword>
<keyword evidence="3" id="KW-1133">Transmembrane helix</keyword>
<dbReference type="SUPFAM" id="SSF52317">
    <property type="entry name" value="Class I glutamine amidotransferase-like"/>
    <property type="match status" value="1"/>
</dbReference>
<evidence type="ECO:0000256" key="1">
    <source>
        <dbReference type="ARBA" id="ARBA00023015"/>
    </source>
</evidence>
<proteinExistence type="predicted"/>
<dbReference type="Gene3D" id="1.10.10.60">
    <property type="entry name" value="Homeodomain-like"/>
    <property type="match status" value="1"/>
</dbReference>
<keyword evidence="3" id="KW-0472">Membrane</keyword>
<dbReference type="CDD" id="cd03138">
    <property type="entry name" value="GATase1_AraC_2"/>
    <property type="match status" value="1"/>
</dbReference>
<protein>
    <submittedName>
        <fullName evidence="5">Helix-turn-helix domain-containing protein</fullName>
    </submittedName>
</protein>
<comment type="caution">
    <text evidence="5">The sequence shown here is derived from an EMBL/GenBank/DDBJ whole genome shotgun (WGS) entry which is preliminary data.</text>
</comment>
<evidence type="ECO:0000313" key="6">
    <source>
        <dbReference type="Proteomes" id="UP001461163"/>
    </source>
</evidence>
<evidence type="ECO:0000256" key="2">
    <source>
        <dbReference type="ARBA" id="ARBA00023163"/>
    </source>
</evidence>
<dbReference type="InterPro" id="IPR029062">
    <property type="entry name" value="Class_I_gatase-like"/>
</dbReference>
<dbReference type="RefSeq" id="WP_006993309.1">
    <property type="nucleotide sequence ID" value="NZ_JBBMQS010000004.1"/>
</dbReference>
<dbReference type="Proteomes" id="UP001461163">
    <property type="component" value="Unassembled WGS sequence"/>
</dbReference>
<feature type="transmembrane region" description="Helical" evidence="3">
    <location>
        <begin position="12"/>
        <end position="31"/>
    </location>
</feature>
<dbReference type="PANTHER" id="PTHR43130:SF11">
    <property type="entry name" value="TRANSCRIPTIONAL REGULATORY PROTEIN"/>
    <property type="match status" value="1"/>
</dbReference>
<dbReference type="Pfam" id="PF12833">
    <property type="entry name" value="HTH_18"/>
    <property type="match status" value="1"/>
</dbReference>
<sequence length="324" mass="36459">MYKVTILGFDQAYASAITGVLDIFGLAGITWQRMQGLPIKPLFDVQIASLNQRHVKCINQLELNAHVSIESVDKTDLLLIPTIGGDPIEVLKNNVELLAHIRKHYSLGADIASNCSGAFFLAQAGILDKRMATTHWGYADLFRQLYPNVNLHIDRMITEQDNIFCSGGGMAWFDLALLLIERYAGHDIATTTAKAHVIDLSRGDQSAYASLRTKKYHQDVEILAVQQWLEEHFAQKVVVDTLCEKVNLTSRTFVRRFKRATEQSPLAYLQGVRVEAAKKHLEASTHSVERIVNLVGYDDLSSFTRLFKKHTGLSPSQYGKKFRR</sequence>
<name>A0ABU9SU26_9ALTE</name>
<dbReference type="InterPro" id="IPR002818">
    <property type="entry name" value="DJ-1/PfpI"/>
</dbReference>
<reference evidence="5 6" key="1">
    <citation type="submission" date="2024-03" db="EMBL/GenBank/DDBJ databases">
        <title>Community enrichment and isolation of bacterial strains for fucoidan degradation.</title>
        <authorList>
            <person name="Sichert A."/>
        </authorList>
    </citation>
    <scope>NUCLEOTIDE SEQUENCE [LARGE SCALE GENOMIC DNA]</scope>
    <source>
        <strain evidence="5 6">AS12</strain>
    </source>
</reference>
<dbReference type="EMBL" id="JBBMQS010000004">
    <property type="protein sequence ID" value="MEM5497352.1"/>
    <property type="molecule type" value="Genomic_DNA"/>
</dbReference>
<keyword evidence="1" id="KW-0805">Transcription regulation</keyword>
<dbReference type="InterPro" id="IPR052158">
    <property type="entry name" value="INH-QAR"/>
</dbReference>
<evidence type="ECO:0000259" key="4">
    <source>
        <dbReference type="PROSITE" id="PS01124"/>
    </source>
</evidence>
<organism evidence="5 6">
    <name type="scientific">Paraglaciecola mesophila</name>
    <dbReference type="NCBI Taxonomy" id="197222"/>
    <lineage>
        <taxon>Bacteria</taxon>
        <taxon>Pseudomonadati</taxon>
        <taxon>Pseudomonadota</taxon>
        <taxon>Gammaproteobacteria</taxon>
        <taxon>Alteromonadales</taxon>
        <taxon>Alteromonadaceae</taxon>
        <taxon>Paraglaciecola</taxon>
    </lineage>
</organism>
<feature type="domain" description="HTH araC/xylS-type" evidence="4">
    <location>
        <begin position="223"/>
        <end position="321"/>
    </location>
</feature>
<dbReference type="InterPro" id="IPR018060">
    <property type="entry name" value="HTH_AraC"/>
</dbReference>
<evidence type="ECO:0000256" key="3">
    <source>
        <dbReference type="SAM" id="Phobius"/>
    </source>
</evidence>
<accession>A0ABU9SU26</accession>
<dbReference type="PANTHER" id="PTHR43130">
    <property type="entry name" value="ARAC-FAMILY TRANSCRIPTIONAL REGULATOR"/>
    <property type="match status" value="1"/>
</dbReference>
<dbReference type="PROSITE" id="PS01124">
    <property type="entry name" value="HTH_ARAC_FAMILY_2"/>
    <property type="match status" value="1"/>
</dbReference>
<dbReference type="Pfam" id="PF01965">
    <property type="entry name" value="DJ-1_PfpI"/>
    <property type="match status" value="1"/>
</dbReference>
<dbReference type="SMART" id="SM00342">
    <property type="entry name" value="HTH_ARAC"/>
    <property type="match status" value="1"/>
</dbReference>
<gene>
    <name evidence="5" type="ORF">WNY77_08120</name>
</gene>
<dbReference type="SUPFAM" id="SSF46689">
    <property type="entry name" value="Homeodomain-like"/>
    <property type="match status" value="2"/>
</dbReference>
<evidence type="ECO:0000313" key="5">
    <source>
        <dbReference type="EMBL" id="MEM5497352.1"/>
    </source>
</evidence>
<keyword evidence="3" id="KW-0812">Transmembrane</keyword>